<proteinExistence type="inferred from homology"/>
<feature type="domain" description="NADH:ubiquinone oxidoreductase intermediate-associated protein 30" evidence="2">
    <location>
        <begin position="21"/>
        <end position="163"/>
    </location>
</feature>
<dbReference type="OrthoDB" id="442188at2"/>
<gene>
    <name evidence="3" type="ORF">KT71_00485</name>
</gene>
<dbReference type="PANTHER" id="PTHR13194:SF19">
    <property type="entry name" value="NAD(P)-BINDING ROSSMANN-FOLD SUPERFAMILY PROTEIN"/>
    <property type="match status" value="1"/>
</dbReference>
<dbReference type="EMBL" id="AAOA02000002">
    <property type="protein sequence ID" value="EAQ98408.1"/>
    <property type="molecule type" value="Genomic_DNA"/>
</dbReference>
<dbReference type="Proteomes" id="UP000019205">
    <property type="component" value="Chromosome"/>
</dbReference>
<evidence type="ECO:0000259" key="2">
    <source>
        <dbReference type="Pfam" id="PF08547"/>
    </source>
</evidence>
<comment type="caution">
    <text evidence="3">The sequence shown here is derived from an EMBL/GenBank/DDBJ whole genome shotgun (WGS) entry which is preliminary data.</text>
</comment>
<dbReference type="eggNOG" id="ENOG5032SUX">
    <property type="taxonomic scope" value="Bacteria"/>
</dbReference>
<dbReference type="STRING" id="314285.KT71_00485"/>
<dbReference type="HOGENOM" id="CLU_059028_5_2_6"/>
<dbReference type="AlphaFoldDB" id="A4A5W1"/>
<accession>A4A5W1</accession>
<reference evidence="3 4" key="2">
    <citation type="journal article" date="2009" name="PLoS ONE">
        <title>The photosynthetic apparatus and its regulation in the aerobic gammaproteobacterium Congregibacter litoralis gen. nov., sp. nov.</title>
        <authorList>
            <person name="Spring S."/>
            <person name="Lunsdorf H."/>
            <person name="Fuchs B.M."/>
            <person name="Tindall B.J."/>
        </authorList>
    </citation>
    <scope>NUCLEOTIDE SEQUENCE [LARGE SCALE GENOMIC DNA]</scope>
    <source>
        <strain evidence="3">KT71</strain>
    </source>
</reference>
<protein>
    <submittedName>
        <fullName evidence="3">Complex I intermediate-associated protein 30 (CIA30)</fullName>
    </submittedName>
</protein>
<evidence type="ECO:0000313" key="3">
    <source>
        <dbReference type="EMBL" id="EAQ98408.1"/>
    </source>
</evidence>
<dbReference type="InterPro" id="IPR013857">
    <property type="entry name" value="NADH-UbQ_OxRdtase-assoc_prot30"/>
</dbReference>
<reference evidence="3 4" key="1">
    <citation type="journal article" date="2007" name="Proc. Natl. Acad. Sci. U.S.A.">
        <title>Characterization of a marine gammaproteobacterium capable of aerobic anoxygenic photosynthesis.</title>
        <authorList>
            <person name="Fuchs B.M."/>
            <person name="Spring S."/>
            <person name="Teeling H."/>
            <person name="Quast C."/>
            <person name="Wulf J."/>
            <person name="Schattenhofer M."/>
            <person name="Yan S."/>
            <person name="Ferriera S."/>
            <person name="Johnson J."/>
            <person name="Glockner F.O."/>
            <person name="Amann R."/>
        </authorList>
    </citation>
    <scope>NUCLEOTIDE SEQUENCE [LARGE SCALE GENOMIC DNA]</scope>
    <source>
        <strain evidence="3">KT71</strain>
    </source>
</reference>
<dbReference type="InterPro" id="IPR039131">
    <property type="entry name" value="NDUFAF1"/>
</dbReference>
<keyword evidence="4" id="KW-1185">Reference proteome</keyword>
<dbReference type="PANTHER" id="PTHR13194">
    <property type="entry name" value="COMPLEX I INTERMEDIATE-ASSOCIATED PROTEIN 30"/>
    <property type="match status" value="1"/>
</dbReference>
<comment type="similarity">
    <text evidence="1">Belongs to the CIA30 family.</text>
</comment>
<dbReference type="InterPro" id="IPR008979">
    <property type="entry name" value="Galactose-bd-like_sf"/>
</dbReference>
<organism evidence="3 4">
    <name type="scientific">Congregibacter litoralis KT71</name>
    <dbReference type="NCBI Taxonomy" id="314285"/>
    <lineage>
        <taxon>Bacteria</taxon>
        <taxon>Pseudomonadati</taxon>
        <taxon>Pseudomonadota</taxon>
        <taxon>Gammaproteobacteria</taxon>
        <taxon>Cellvibrionales</taxon>
        <taxon>Halieaceae</taxon>
        <taxon>Congregibacter</taxon>
    </lineage>
</organism>
<name>A4A5W1_9GAMM</name>
<evidence type="ECO:0000313" key="4">
    <source>
        <dbReference type="Proteomes" id="UP000019205"/>
    </source>
</evidence>
<dbReference type="RefSeq" id="WP_008292478.1">
    <property type="nucleotide sequence ID" value="NZ_CM002299.1"/>
</dbReference>
<dbReference type="SUPFAM" id="SSF49785">
    <property type="entry name" value="Galactose-binding domain-like"/>
    <property type="match status" value="1"/>
</dbReference>
<evidence type="ECO:0000256" key="1">
    <source>
        <dbReference type="ARBA" id="ARBA00007884"/>
    </source>
</evidence>
<sequence length="180" mass="19469">METSFKEIALIDDFSREEKASNGHSWHYVSDTVMGGISQGSAHHGEKQGTAALMLKGTVSLENNGGFIQAALDLASSGSFLDATGATGIAVSLCGDGQDYAINLRTAHTHRPWQSYRCALQSRVTWKTHYLPFACFEAHRIEQPLDISHLRRIGVIAIGRPGPARVALSRLALYRDGSSG</sequence>
<dbReference type="Pfam" id="PF08547">
    <property type="entry name" value="CIA30"/>
    <property type="match status" value="1"/>
</dbReference>